<dbReference type="EMBL" id="JACJFM010000010">
    <property type="protein sequence ID" value="MBB1486945.1"/>
    <property type="molecule type" value="Genomic_DNA"/>
</dbReference>
<dbReference type="PANTHER" id="PTHR39569:SF1">
    <property type="entry name" value="INORGANIC TRIPHOSPHATASE"/>
    <property type="match status" value="1"/>
</dbReference>
<comment type="caution">
    <text evidence="2">The sequence shown here is derived from an EMBL/GenBank/DDBJ whole genome shotgun (WGS) entry which is preliminary data.</text>
</comment>
<dbReference type="SMART" id="SM01118">
    <property type="entry name" value="CYTH"/>
    <property type="match status" value="1"/>
</dbReference>
<dbReference type="GO" id="GO:0050355">
    <property type="term" value="F:inorganic triphosphate phosphatase activity"/>
    <property type="evidence" value="ECO:0007669"/>
    <property type="project" value="InterPro"/>
</dbReference>
<dbReference type="AlphaFoldDB" id="A0A839INX0"/>
<dbReference type="Gene3D" id="2.40.320.10">
    <property type="entry name" value="Hypothetical Protein Pfu-838710-001"/>
    <property type="match status" value="1"/>
</dbReference>
<proteinExistence type="predicted"/>
<dbReference type="CDD" id="cd07756">
    <property type="entry name" value="CYTH-like_Pase_CHAD"/>
    <property type="match status" value="1"/>
</dbReference>
<keyword evidence="3" id="KW-1185">Reference proteome</keyword>
<protein>
    <submittedName>
        <fullName evidence="2">CYTH domain-containing protein</fullName>
    </submittedName>
</protein>
<dbReference type="PROSITE" id="PS51707">
    <property type="entry name" value="CYTH"/>
    <property type="match status" value="1"/>
</dbReference>
<dbReference type="PANTHER" id="PTHR39569">
    <property type="entry name" value="INORGANIC TRIPHOSPHATASE"/>
    <property type="match status" value="1"/>
</dbReference>
<evidence type="ECO:0000313" key="2">
    <source>
        <dbReference type="EMBL" id="MBB1486945.1"/>
    </source>
</evidence>
<reference evidence="2 3" key="1">
    <citation type="submission" date="2020-08" db="EMBL/GenBank/DDBJ databases">
        <title>Oceanospirillum sp. nov. isolated from marine sediment.</title>
        <authorList>
            <person name="Ji X."/>
        </authorList>
    </citation>
    <scope>NUCLEOTIDE SEQUENCE [LARGE SCALE GENOMIC DNA]</scope>
    <source>
        <strain evidence="2 3">D5</strain>
    </source>
</reference>
<gene>
    <name evidence="2" type="ORF">H4O21_10010</name>
</gene>
<evidence type="ECO:0000259" key="1">
    <source>
        <dbReference type="PROSITE" id="PS51707"/>
    </source>
</evidence>
<evidence type="ECO:0000313" key="3">
    <source>
        <dbReference type="Proteomes" id="UP000565262"/>
    </source>
</evidence>
<accession>A0A839INX0</accession>
<dbReference type="InterPro" id="IPR033469">
    <property type="entry name" value="CYTH-like_dom_sf"/>
</dbReference>
<dbReference type="InterPro" id="IPR039013">
    <property type="entry name" value="YgiF"/>
</dbReference>
<dbReference type="GO" id="GO:0046872">
    <property type="term" value="F:metal ion binding"/>
    <property type="evidence" value="ECO:0007669"/>
    <property type="project" value="TreeGrafter"/>
</dbReference>
<organism evidence="2 3">
    <name type="scientific">Oceanospirillum sediminis</name>
    <dbReference type="NCBI Taxonomy" id="2760088"/>
    <lineage>
        <taxon>Bacteria</taxon>
        <taxon>Pseudomonadati</taxon>
        <taxon>Pseudomonadota</taxon>
        <taxon>Gammaproteobacteria</taxon>
        <taxon>Oceanospirillales</taxon>
        <taxon>Oceanospirillaceae</taxon>
        <taxon>Oceanospirillum</taxon>
    </lineage>
</organism>
<dbReference type="InterPro" id="IPR023577">
    <property type="entry name" value="CYTH_domain"/>
</dbReference>
<feature type="domain" description="CYTH" evidence="1">
    <location>
        <begin position="2"/>
        <end position="206"/>
    </location>
</feature>
<dbReference type="Proteomes" id="UP000565262">
    <property type="component" value="Unassembled WGS sequence"/>
</dbReference>
<sequence length="491" mass="57146">MAKEIELKLAIPAQAGELLKQHKVLQQAHSYDSKNLRNIYFDTDDLALNKAKIALRVRKAGDRYIQTLKTSGSGSGGLHQRGEWEWPVKGPRLELDKIDPALWPEQLDTHNLAERIKPVFETNFTRKKWLLSVSHEHLSAEIELVQDLGAAIAGQQQDPISEIELELISGDTDLLFKVAHDLSNELPLVISNISKAVRGFRLIQPEKNYTRQPPIAGFDDIKGLIKAAQHELDHFVLVRDQLAFDRNWAHLESLYESLRQLRWCCYHLKRQRLPQSMYLPSVLTYKLRMLNYALEHMVNAYRQYQTWQRLEQCPNEVRQQADFAVLNTSYHNLMMEPWAGQTLLEIMQWLYMLDTELAEQAPQLNHFYDTEDLFQNLLSRVNLPQHPTNKVQWLNQFGPLLHLVRWINYQPDMSSLGVRHLVHESNDLLNTITELGGLMSEELSLRYLHEEGRLTRPELLKRNEEDQYMKVLDLGRQALSFNSLQQNLLTI</sequence>
<dbReference type="RefSeq" id="WP_182808728.1">
    <property type="nucleotide sequence ID" value="NZ_JACJFM010000010.1"/>
</dbReference>
<name>A0A839INX0_9GAMM</name>
<dbReference type="SUPFAM" id="SSF55154">
    <property type="entry name" value="CYTH-like phosphatases"/>
    <property type="match status" value="1"/>
</dbReference>
<dbReference type="Pfam" id="PF01928">
    <property type="entry name" value="CYTH"/>
    <property type="match status" value="1"/>
</dbReference>